<dbReference type="Pfam" id="PF12158">
    <property type="entry name" value="DUF3592"/>
    <property type="match status" value="1"/>
</dbReference>
<feature type="transmembrane region" description="Helical" evidence="1">
    <location>
        <begin position="26"/>
        <end position="48"/>
    </location>
</feature>
<dbReference type="KEGG" id="acaf:CA12_17920"/>
<accession>A0A517P8K5</accession>
<feature type="domain" description="DUF3592" evidence="2">
    <location>
        <begin position="64"/>
        <end position="148"/>
    </location>
</feature>
<dbReference type="AlphaFoldDB" id="A0A517P8K5"/>
<evidence type="ECO:0000256" key="1">
    <source>
        <dbReference type="SAM" id="Phobius"/>
    </source>
</evidence>
<reference evidence="3 4" key="1">
    <citation type="submission" date="2019-02" db="EMBL/GenBank/DDBJ databases">
        <title>Deep-cultivation of Planctomycetes and their phenomic and genomic characterization uncovers novel biology.</title>
        <authorList>
            <person name="Wiegand S."/>
            <person name="Jogler M."/>
            <person name="Boedeker C."/>
            <person name="Pinto D."/>
            <person name="Vollmers J."/>
            <person name="Rivas-Marin E."/>
            <person name="Kohn T."/>
            <person name="Peeters S.H."/>
            <person name="Heuer A."/>
            <person name="Rast P."/>
            <person name="Oberbeckmann S."/>
            <person name="Bunk B."/>
            <person name="Jeske O."/>
            <person name="Meyerdierks A."/>
            <person name="Storesund J.E."/>
            <person name="Kallscheuer N."/>
            <person name="Luecker S."/>
            <person name="Lage O.M."/>
            <person name="Pohl T."/>
            <person name="Merkel B.J."/>
            <person name="Hornburger P."/>
            <person name="Mueller R.-W."/>
            <person name="Bruemmer F."/>
            <person name="Labrenz M."/>
            <person name="Spormann A.M."/>
            <person name="Op den Camp H."/>
            <person name="Overmann J."/>
            <person name="Amann R."/>
            <person name="Jetten M.S.M."/>
            <person name="Mascher T."/>
            <person name="Medema M.H."/>
            <person name="Devos D.P."/>
            <person name="Kaster A.-K."/>
            <person name="Ovreas L."/>
            <person name="Rohde M."/>
            <person name="Galperin M.Y."/>
            <person name="Jogler C."/>
        </authorList>
    </citation>
    <scope>NUCLEOTIDE SEQUENCE [LARGE SCALE GENOMIC DNA]</scope>
    <source>
        <strain evidence="3 4">CA12</strain>
    </source>
</reference>
<evidence type="ECO:0000313" key="4">
    <source>
        <dbReference type="Proteomes" id="UP000318741"/>
    </source>
</evidence>
<gene>
    <name evidence="3" type="ORF">CA12_17920</name>
</gene>
<dbReference type="OrthoDB" id="4750277at2"/>
<dbReference type="InterPro" id="IPR021994">
    <property type="entry name" value="DUF3592"/>
</dbReference>
<keyword evidence="1" id="KW-0812">Transmembrane</keyword>
<keyword evidence="1" id="KW-0472">Membrane</keyword>
<evidence type="ECO:0000259" key="2">
    <source>
        <dbReference type="Pfam" id="PF12158"/>
    </source>
</evidence>
<dbReference type="Proteomes" id="UP000318741">
    <property type="component" value="Chromosome"/>
</dbReference>
<feature type="transmembrane region" description="Helical" evidence="1">
    <location>
        <begin position="209"/>
        <end position="231"/>
    </location>
</feature>
<sequence>MTERPPDDTPFPEGGTPAGLAGRAPIAFTAFWTLVWAFGLGAFAVALLPDYWLAVRSLGFASSPGRVIACRVQTHPVVEGKPTYSLDLSYAYRAGGREYVGVRYDANSTRSDNLDWYRRTAATLRPGAAVTVRYDRADPEESLLVPGMTGGHLFKALFAVPFAAFLAGAGRFLGLQIKRRRAATADAGLPRAVADGRLLRMPLVPYSPFVAGAIGAGGVAFIGVVAISLGFGSRPPLWAPAAALLIAAVAAVEASARVARRRAAGAYDLVVDPDRELIALPLSLGRRKRLAIPFAGVQRVGIDEKEDSEGSTYAAAVFLTEQAAADLGVKPTQALTVHFGPSPRCPTRDGLVRWLREQLGQAEGDAAE</sequence>
<name>A0A517P8K5_9PLAN</name>
<feature type="transmembrane region" description="Helical" evidence="1">
    <location>
        <begin position="237"/>
        <end position="256"/>
    </location>
</feature>
<organism evidence="3 4">
    <name type="scientific">Alienimonas californiensis</name>
    <dbReference type="NCBI Taxonomy" id="2527989"/>
    <lineage>
        <taxon>Bacteria</taxon>
        <taxon>Pseudomonadati</taxon>
        <taxon>Planctomycetota</taxon>
        <taxon>Planctomycetia</taxon>
        <taxon>Planctomycetales</taxon>
        <taxon>Planctomycetaceae</taxon>
        <taxon>Alienimonas</taxon>
    </lineage>
</organism>
<evidence type="ECO:0000313" key="3">
    <source>
        <dbReference type="EMBL" id="QDT15702.1"/>
    </source>
</evidence>
<dbReference type="RefSeq" id="WP_145358611.1">
    <property type="nucleotide sequence ID" value="NZ_CP036265.1"/>
</dbReference>
<proteinExistence type="predicted"/>
<keyword evidence="4" id="KW-1185">Reference proteome</keyword>
<feature type="transmembrane region" description="Helical" evidence="1">
    <location>
        <begin position="153"/>
        <end position="173"/>
    </location>
</feature>
<keyword evidence="1" id="KW-1133">Transmembrane helix</keyword>
<dbReference type="EMBL" id="CP036265">
    <property type="protein sequence ID" value="QDT15702.1"/>
    <property type="molecule type" value="Genomic_DNA"/>
</dbReference>
<protein>
    <recommendedName>
        <fullName evidence="2">DUF3592 domain-containing protein</fullName>
    </recommendedName>
</protein>